<accession>A0A5N6L4Q0</accession>
<evidence type="ECO:0000256" key="1">
    <source>
        <dbReference type="ARBA" id="ARBA00004141"/>
    </source>
</evidence>
<dbReference type="PANTHER" id="PTHR23502">
    <property type="entry name" value="MAJOR FACILITATOR SUPERFAMILY"/>
    <property type="match status" value="1"/>
</dbReference>
<feature type="region of interest" description="Disordered" evidence="5">
    <location>
        <begin position="1"/>
        <end position="55"/>
    </location>
</feature>
<dbReference type="EMBL" id="VIBQ01000102">
    <property type="protein sequence ID" value="KAB8772384.1"/>
    <property type="molecule type" value="Genomic_DNA"/>
</dbReference>
<name>A0A5N6L4Q0_9ROSI</name>
<organism evidence="8 9">
    <name type="scientific">Carpinus fangiana</name>
    <dbReference type="NCBI Taxonomy" id="176857"/>
    <lineage>
        <taxon>Eukaryota</taxon>
        <taxon>Viridiplantae</taxon>
        <taxon>Streptophyta</taxon>
        <taxon>Embryophyta</taxon>
        <taxon>Tracheophyta</taxon>
        <taxon>Spermatophyta</taxon>
        <taxon>Magnoliopsida</taxon>
        <taxon>eudicotyledons</taxon>
        <taxon>Gunneridae</taxon>
        <taxon>Pentapetalae</taxon>
        <taxon>rosids</taxon>
        <taxon>fabids</taxon>
        <taxon>Fagales</taxon>
        <taxon>Betulaceae</taxon>
        <taxon>Carpinus</taxon>
    </lineage>
</organism>
<dbReference type="InterPro" id="IPR036259">
    <property type="entry name" value="MFS_trans_sf"/>
</dbReference>
<dbReference type="AlphaFoldDB" id="A0A5N6L4Q0"/>
<dbReference type="OrthoDB" id="1723315at2759"/>
<protein>
    <recommendedName>
        <fullName evidence="7">Major facilitator superfamily (MFS) profile domain-containing protein</fullName>
    </recommendedName>
</protein>
<keyword evidence="2 6" id="KW-0812">Transmembrane</keyword>
<evidence type="ECO:0000256" key="3">
    <source>
        <dbReference type="ARBA" id="ARBA00022989"/>
    </source>
</evidence>
<feature type="transmembrane region" description="Helical" evidence="6">
    <location>
        <begin position="130"/>
        <end position="148"/>
    </location>
</feature>
<feature type="transmembrane region" description="Helical" evidence="6">
    <location>
        <begin position="63"/>
        <end position="83"/>
    </location>
</feature>
<sequence>MPGDVSDKDSHSPDNSSEVGHDAEMQRPPTPEKPVPQRDPDLVEWEGPDDVDNPQNWSKTAKWTYTSMAGILTVFITFASSIFSTATEATSKEFGVSTEVMTLGTSLFVLGFAFGPIAWGPLSELYGRRYPLYFGYTIFGIFQIPVAVSQNLQTIFVCRFFGGFFGSAPLAVAGGVLADLWDPVNRGYAFCVFSGATFVGPVLGPIVGSFVTQSFLGWRWTAWLTAIVTLSFAVLTFPFYPETFAPVILSQRAERLRHKTKNWALHSRADMVQVSPKDIAWRYLMRPFVMMSLEPILVLITLYMSLVYGILYLFFEAYPYSFQEVRGWKPGVASLPFISIVIGVGVGALIIVLTTKYRFAPRMKAAGKVIPEERLVPMIIGGFLLPIGLFWFAWTSSPHITPWPQIIAGVPIGAGVMVIFLQGLNYIVDCYTLNANSGIAANTFFRSWVGAGFPMFATPMYRNLGVPWASSLLAFLCVALFPVPIFFYHYGAKIRSWSKFVPTL</sequence>
<evidence type="ECO:0000256" key="2">
    <source>
        <dbReference type="ARBA" id="ARBA00022692"/>
    </source>
</evidence>
<feature type="transmembrane region" description="Helical" evidence="6">
    <location>
        <begin position="103"/>
        <end position="123"/>
    </location>
</feature>
<gene>
    <name evidence="8" type="ORF">FH972_026673</name>
</gene>
<keyword evidence="3 6" id="KW-1133">Transmembrane helix</keyword>
<proteinExistence type="predicted"/>
<feature type="transmembrane region" description="Helical" evidence="6">
    <location>
        <begin position="335"/>
        <end position="354"/>
    </location>
</feature>
<feature type="compositionally biased region" description="Basic and acidic residues" evidence="5">
    <location>
        <begin position="1"/>
        <end position="12"/>
    </location>
</feature>
<comment type="subcellular location">
    <subcellularLocation>
        <location evidence="1">Membrane</location>
        <topology evidence="1">Multi-pass membrane protein</topology>
    </subcellularLocation>
</comment>
<dbReference type="GO" id="GO:0005886">
    <property type="term" value="C:plasma membrane"/>
    <property type="evidence" value="ECO:0007669"/>
    <property type="project" value="TreeGrafter"/>
</dbReference>
<dbReference type="PROSITE" id="PS50850">
    <property type="entry name" value="MFS"/>
    <property type="match status" value="1"/>
</dbReference>
<evidence type="ECO:0000313" key="8">
    <source>
        <dbReference type="EMBL" id="KAB8772384.1"/>
    </source>
</evidence>
<dbReference type="InterPro" id="IPR020846">
    <property type="entry name" value="MFS_dom"/>
</dbReference>
<feature type="transmembrane region" description="Helical" evidence="6">
    <location>
        <begin position="468"/>
        <end position="490"/>
    </location>
</feature>
<dbReference type="Pfam" id="PF07690">
    <property type="entry name" value="MFS_1"/>
    <property type="match status" value="1"/>
</dbReference>
<evidence type="ECO:0000256" key="6">
    <source>
        <dbReference type="SAM" id="Phobius"/>
    </source>
</evidence>
<dbReference type="GO" id="GO:0022857">
    <property type="term" value="F:transmembrane transporter activity"/>
    <property type="evidence" value="ECO:0007669"/>
    <property type="project" value="InterPro"/>
</dbReference>
<evidence type="ECO:0000256" key="4">
    <source>
        <dbReference type="ARBA" id="ARBA00023136"/>
    </source>
</evidence>
<evidence type="ECO:0000313" key="9">
    <source>
        <dbReference type="Proteomes" id="UP000327013"/>
    </source>
</evidence>
<feature type="transmembrane region" description="Helical" evidence="6">
    <location>
        <begin position="188"/>
        <end position="208"/>
    </location>
</feature>
<evidence type="ECO:0000256" key="5">
    <source>
        <dbReference type="SAM" id="MobiDB-lite"/>
    </source>
</evidence>
<reference evidence="8 9" key="1">
    <citation type="submission" date="2019-06" db="EMBL/GenBank/DDBJ databases">
        <title>A chromosomal-level reference genome of Carpinus fangiana (Coryloideae, Betulaceae).</title>
        <authorList>
            <person name="Yang X."/>
            <person name="Wang Z."/>
            <person name="Zhang L."/>
            <person name="Hao G."/>
            <person name="Liu J."/>
            <person name="Yang Y."/>
        </authorList>
    </citation>
    <scope>NUCLEOTIDE SEQUENCE [LARGE SCALE GENOMIC DNA]</scope>
    <source>
        <strain evidence="8">Cfa_2016G</strain>
        <tissue evidence="8">Leaf</tissue>
    </source>
</reference>
<dbReference type="FunFam" id="1.20.1250.20:FF:000011">
    <property type="entry name" value="MFS multidrug transporter, putative"/>
    <property type="match status" value="1"/>
</dbReference>
<feature type="transmembrane region" description="Helical" evidence="6">
    <location>
        <begin position="220"/>
        <end position="240"/>
    </location>
</feature>
<comment type="caution">
    <text evidence="8">The sequence shown here is derived from an EMBL/GenBank/DDBJ whole genome shotgun (WGS) entry which is preliminary data.</text>
</comment>
<dbReference type="Gene3D" id="1.20.1250.20">
    <property type="entry name" value="MFS general substrate transporter like domains"/>
    <property type="match status" value="1"/>
</dbReference>
<feature type="transmembrane region" description="Helical" evidence="6">
    <location>
        <begin position="375"/>
        <end position="394"/>
    </location>
</feature>
<dbReference type="CDD" id="cd17323">
    <property type="entry name" value="MFS_Tpo1_MDR_like"/>
    <property type="match status" value="1"/>
</dbReference>
<evidence type="ECO:0000259" key="7">
    <source>
        <dbReference type="PROSITE" id="PS50850"/>
    </source>
</evidence>
<dbReference type="SUPFAM" id="SSF103473">
    <property type="entry name" value="MFS general substrate transporter"/>
    <property type="match status" value="1"/>
</dbReference>
<feature type="transmembrane region" description="Helical" evidence="6">
    <location>
        <begin position="296"/>
        <end position="315"/>
    </location>
</feature>
<feature type="transmembrane region" description="Helical" evidence="6">
    <location>
        <begin position="406"/>
        <end position="427"/>
    </location>
</feature>
<dbReference type="PANTHER" id="PTHR23502:SF47">
    <property type="entry name" value="MAJOR FACILITATOR SUPERFAMILY (MFS) PROFILE DOMAIN-CONTAINING PROTEIN-RELATED"/>
    <property type="match status" value="1"/>
</dbReference>
<feature type="compositionally biased region" description="Acidic residues" evidence="5">
    <location>
        <begin position="42"/>
        <end position="52"/>
    </location>
</feature>
<keyword evidence="9" id="KW-1185">Reference proteome</keyword>
<feature type="transmembrane region" description="Helical" evidence="6">
    <location>
        <begin position="160"/>
        <end position="181"/>
    </location>
</feature>
<feature type="domain" description="Major facilitator superfamily (MFS) profile" evidence="7">
    <location>
        <begin position="65"/>
        <end position="504"/>
    </location>
</feature>
<dbReference type="InterPro" id="IPR011701">
    <property type="entry name" value="MFS"/>
</dbReference>
<dbReference type="Proteomes" id="UP000327013">
    <property type="component" value="Unassembled WGS sequence"/>
</dbReference>
<feature type="transmembrane region" description="Helical" evidence="6">
    <location>
        <begin position="439"/>
        <end position="456"/>
    </location>
</feature>
<keyword evidence="4 6" id="KW-0472">Membrane</keyword>